<keyword evidence="3" id="KW-1185">Reference proteome</keyword>
<name>A0A5N6RL89_9ROSI</name>
<evidence type="ECO:0000256" key="1">
    <source>
        <dbReference type="SAM" id="Phobius"/>
    </source>
</evidence>
<accession>A0A5N6RL89</accession>
<feature type="transmembrane region" description="Helical" evidence="1">
    <location>
        <begin position="399"/>
        <end position="418"/>
    </location>
</feature>
<keyword evidence="1" id="KW-0472">Membrane</keyword>
<dbReference type="Gene3D" id="2.120.10.80">
    <property type="entry name" value="Kelch-type beta propeller"/>
    <property type="match status" value="1"/>
</dbReference>
<dbReference type="Proteomes" id="UP000327013">
    <property type="component" value="Chromosome 7"/>
</dbReference>
<organism evidence="2 3">
    <name type="scientific">Carpinus fangiana</name>
    <dbReference type="NCBI Taxonomy" id="176857"/>
    <lineage>
        <taxon>Eukaryota</taxon>
        <taxon>Viridiplantae</taxon>
        <taxon>Streptophyta</taxon>
        <taxon>Embryophyta</taxon>
        <taxon>Tracheophyta</taxon>
        <taxon>Spermatophyta</taxon>
        <taxon>Magnoliopsida</taxon>
        <taxon>eudicotyledons</taxon>
        <taxon>Gunneridae</taxon>
        <taxon>Pentapetalae</taxon>
        <taxon>rosids</taxon>
        <taxon>fabids</taxon>
        <taxon>Fagales</taxon>
        <taxon>Betulaceae</taxon>
        <taxon>Carpinus</taxon>
    </lineage>
</organism>
<evidence type="ECO:0000313" key="2">
    <source>
        <dbReference type="EMBL" id="KAE8099029.1"/>
    </source>
</evidence>
<keyword evidence="1" id="KW-1133">Transmembrane helix</keyword>
<dbReference type="OrthoDB" id="6500128at2759"/>
<keyword evidence="1" id="KW-0812">Transmembrane</keyword>
<evidence type="ECO:0000313" key="3">
    <source>
        <dbReference type="Proteomes" id="UP000327013"/>
    </source>
</evidence>
<proteinExistence type="predicted"/>
<gene>
    <name evidence="2" type="ORF">FH972_017044</name>
</gene>
<protein>
    <submittedName>
        <fullName evidence="2">Uncharacterized protein</fullName>
    </submittedName>
</protein>
<dbReference type="AlphaFoldDB" id="A0A5N6RL89"/>
<reference evidence="2 3" key="1">
    <citation type="submission" date="2019-06" db="EMBL/GenBank/DDBJ databases">
        <title>A chromosomal-level reference genome of Carpinus fangiana (Coryloideae, Betulaceae).</title>
        <authorList>
            <person name="Yang X."/>
            <person name="Wang Z."/>
            <person name="Zhang L."/>
            <person name="Hao G."/>
            <person name="Liu J."/>
            <person name="Yang Y."/>
        </authorList>
    </citation>
    <scope>NUCLEOTIDE SEQUENCE [LARGE SCALE GENOMIC DNA]</scope>
    <source>
        <strain evidence="2">Cfa_2016G</strain>
        <tissue evidence="2">Leaf</tissue>
    </source>
</reference>
<dbReference type="SUPFAM" id="SSF117281">
    <property type="entry name" value="Kelch motif"/>
    <property type="match status" value="1"/>
</dbReference>
<sequence>MNIHEYSRDEFISKRRKSIDSPSFLNIRTTTPRVDTSARRLCTAAGPPARCFSYNIVFCVNDIDGATYDDGTLWYRSRWYTFSVQADGGGKVYPEPLRHFWRGKVPSVASFATLGPHVYAFGGLNFGNPSEREIPECYRLRITPPVGKEFVPVSPMVSGRCSSETSVLGNKIYLSNSLSHTDLLNHCWGEVFDVDNGKWEALPNPPNYRVQDPESIYLSAVVENPERVIVAYRGSDGSAIFYAYNVRHRSWGRLAPAERWLHSEVCDDTDGSPGKCVSAGNTLYWIKRKKKDDLLFIAYDLDLDMWLEGCLKGHGRFFFRDYGYLYGEGRRPGFLHLEKQRFCLLQFADEAECIRCLVVDVSPMRGMKTLDIEVVCDQEYAMEPAICPALAFCDVVFQWVYFMSCVSANVLMGCLLNLRA</sequence>
<dbReference type="InterPro" id="IPR015915">
    <property type="entry name" value="Kelch-typ_b-propeller"/>
</dbReference>
<dbReference type="EMBL" id="CM017327">
    <property type="protein sequence ID" value="KAE8099029.1"/>
    <property type="molecule type" value="Genomic_DNA"/>
</dbReference>